<feature type="compositionally biased region" description="Pro residues" evidence="1">
    <location>
        <begin position="846"/>
        <end position="855"/>
    </location>
</feature>
<dbReference type="EMBL" id="SEOQ01000363">
    <property type="protein sequence ID" value="TFY64727.1"/>
    <property type="molecule type" value="Genomic_DNA"/>
</dbReference>
<proteinExistence type="predicted"/>
<evidence type="ECO:0000256" key="1">
    <source>
        <dbReference type="SAM" id="MobiDB-lite"/>
    </source>
</evidence>
<feature type="region of interest" description="Disordered" evidence="1">
    <location>
        <begin position="845"/>
        <end position="1044"/>
    </location>
</feature>
<feature type="region of interest" description="Disordered" evidence="1">
    <location>
        <begin position="378"/>
        <end position="593"/>
    </location>
</feature>
<feature type="compositionally biased region" description="Polar residues" evidence="1">
    <location>
        <begin position="651"/>
        <end position="662"/>
    </location>
</feature>
<evidence type="ECO:0000313" key="3">
    <source>
        <dbReference type="EMBL" id="TFY64727.1"/>
    </source>
</evidence>
<dbReference type="PANTHER" id="PTHR39639:SF1">
    <property type="entry name" value="DUF262 DOMAIN-CONTAINING PROTEIN"/>
    <property type="match status" value="1"/>
</dbReference>
<feature type="compositionally biased region" description="Polar residues" evidence="1">
    <location>
        <begin position="441"/>
        <end position="450"/>
    </location>
</feature>
<feature type="compositionally biased region" description="Low complexity" evidence="1">
    <location>
        <begin position="418"/>
        <end position="434"/>
    </location>
</feature>
<feature type="compositionally biased region" description="Low complexity" evidence="1">
    <location>
        <begin position="856"/>
        <end position="865"/>
    </location>
</feature>
<comment type="caution">
    <text evidence="3">The sequence shown here is derived from an EMBL/GenBank/DDBJ whole genome shotgun (WGS) entry which is preliminary data.</text>
</comment>
<keyword evidence="4" id="KW-1185">Reference proteome</keyword>
<feature type="region of interest" description="Disordered" evidence="1">
    <location>
        <begin position="606"/>
        <end position="681"/>
    </location>
</feature>
<feature type="region of interest" description="Disordered" evidence="1">
    <location>
        <begin position="1"/>
        <end position="46"/>
    </location>
</feature>
<reference evidence="3 4" key="1">
    <citation type="submission" date="2019-02" db="EMBL/GenBank/DDBJ databases">
        <title>Genome sequencing of the rare red list fungi Dentipellis fragilis.</title>
        <authorList>
            <person name="Buettner E."/>
            <person name="Kellner H."/>
        </authorList>
    </citation>
    <scope>NUCLEOTIDE SEQUENCE [LARGE SCALE GENOMIC DNA]</scope>
    <source>
        <strain evidence="3 4">DSM 105465</strain>
    </source>
</reference>
<evidence type="ECO:0000259" key="2">
    <source>
        <dbReference type="Pfam" id="PF03235"/>
    </source>
</evidence>
<gene>
    <name evidence="3" type="ORF">EVG20_g5850</name>
</gene>
<dbReference type="Proteomes" id="UP000298327">
    <property type="component" value="Unassembled WGS sequence"/>
</dbReference>
<dbReference type="OrthoDB" id="5419821at2759"/>
<feature type="compositionally biased region" description="Polar residues" evidence="1">
    <location>
        <begin position="518"/>
        <end position="527"/>
    </location>
</feature>
<feature type="domain" description="GmrSD restriction endonucleases N-terminal" evidence="2">
    <location>
        <begin position="61"/>
        <end position="192"/>
    </location>
</feature>
<sequence>MSFSDFDYSDFTDISSSDEDDYVPLSQARKGAKKKKPTAKPYTVTGQLRPPRAAQYSVKSLYDQIVEGNIDLDPEYQRDVVWPDSKQIGLIDSVFRHYYIPPVIFAVSTSDDGVERRVCIDGKQRLTSLQKFVDGFIPHKDNATGKKYWYKHAGPGRRALLPKHLLQTFANKQIVCVEYDDLTDDQEREIFQRVQLGVALTPAERMAAITGPWPSFIRDIQNQVLGDEGFGDVSEFGKTRGRDFQAVVSVVFVIEKLPTFTTPGAAQLEKWLQRTTAVPKKLREEVLTTFKILLHLMRDKKYRTSFEKPTRVSPVEFVMIGLLIHQHRDSLSFTQLASAIEKMRTDVRTKEKDIRTNGRVTKAMFNFIMKQIGKITLKSDGKGDKSAATQLSNPMAAPKKRKRAIESSDDEDSDLRPAVKTSTKASKTTITIPPRGKVTKATKTASNAQAVNGAKSISKPKVAPTAGTSTRPAKQPPPVASTSKAPIESKTAASSKGPVKGNAATSRPQKAPVKTNLPRASTDASIPTPSPLSEVAPSPVLPQPPDQTSSTMASPATPVVTQKQPAPPAQTPRVAQSPPVFIKPEPEPDRPLGAGRLAAIRAARAAAVNSPQGTPGAGASAQTSLPAAQNDHFFVKQERMSPPPLSAFLPRSNTEPNLGSASQPIVIDDDDDDVTPQQTQPLTRRQTFAYGTQQPMSYPNFATPNSNMPPQVNQNGGQPAAGGVSGVDSQAIEALLSAAGIPIPGRNASLPPFMNNGQMPLVQSQSMPNGFFQQSNPMTSNTGISANPGLMFGNVPPQNMTPEQRAALQHAIGVFGNSPSIRNMPLPPPTGPAAMQWPAPNGQVPIPIPGAPIPIPGAASASAPPLRRHDTEMAPPLSVSPRSSFSDRRNSDRFDYERDPRDREYGRDGGRDYSRSRDYRDREYDRDRDRDRDHGRDKDRERGRDREYERDRERGREKDYDYDYDHGRGRGRGSRSRGRDYHDSGHRYESSRGRERERDRYEDRGRRRDWEKRGSEERDSKDWFRDHMRDMEKGKEKERERDGR</sequence>
<dbReference type="Pfam" id="PF03235">
    <property type="entry name" value="GmrSD_N"/>
    <property type="match status" value="1"/>
</dbReference>
<evidence type="ECO:0000313" key="4">
    <source>
        <dbReference type="Proteomes" id="UP000298327"/>
    </source>
</evidence>
<protein>
    <recommendedName>
        <fullName evidence="2">GmrSD restriction endonucleases N-terminal domain-containing protein</fullName>
    </recommendedName>
</protein>
<dbReference type="PANTHER" id="PTHR39639">
    <property type="entry name" value="CHROMOSOME 16, WHOLE GENOME SHOTGUN SEQUENCE"/>
    <property type="match status" value="1"/>
</dbReference>
<dbReference type="AlphaFoldDB" id="A0A4Y9YSP7"/>
<organism evidence="3 4">
    <name type="scientific">Dentipellis fragilis</name>
    <dbReference type="NCBI Taxonomy" id="205917"/>
    <lineage>
        <taxon>Eukaryota</taxon>
        <taxon>Fungi</taxon>
        <taxon>Dikarya</taxon>
        <taxon>Basidiomycota</taxon>
        <taxon>Agaricomycotina</taxon>
        <taxon>Agaricomycetes</taxon>
        <taxon>Russulales</taxon>
        <taxon>Hericiaceae</taxon>
        <taxon>Dentipellis</taxon>
    </lineage>
</organism>
<feature type="compositionally biased region" description="Basic and acidic residues" evidence="1">
    <location>
        <begin position="885"/>
        <end position="968"/>
    </location>
</feature>
<dbReference type="STRING" id="205917.A0A4Y9YSP7"/>
<name>A0A4Y9YSP7_9AGAM</name>
<feature type="compositionally biased region" description="Low complexity" evidence="1">
    <location>
        <begin position="1"/>
        <end position="15"/>
    </location>
</feature>
<accession>A0A4Y9YSP7</accession>
<dbReference type="InterPro" id="IPR004919">
    <property type="entry name" value="GmrSD_N"/>
</dbReference>
<feature type="compositionally biased region" description="Basic and acidic residues" evidence="1">
    <location>
        <begin position="977"/>
        <end position="1044"/>
    </location>
</feature>